<evidence type="ECO:0000256" key="1">
    <source>
        <dbReference type="SAM" id="MobiDB-lite"/>
    </source>
</evidence>
<dbReference type="InterPro" id="IPR002656">
    <property type="entry name" value="Acyl_transf_3_dom"/>
</dbReference>
<dbReference type="InterPro" id="IPR050879">
    <property type="entry name" value="Acyltransferase_3"/>
</dbReference>
<evidence type="ECO:0000256" key="2">
    <source>
        <dbReference type="SAM" id="Phobius"/>
    </source>
</evidence>
<keyword evidence="5" id="KW-1185">Reference proteome</keyword>
<keyword evidence="4" id="KW-0808">Transferase</keyword>
<feature type="transmembrane region" description="Helical" evidence="2">
    <location>
        <begin position="139"/>
        <end position="161"/>
    </location>
</feature>
<feature type="region of interest" description="Disordered" evidence="1">
    <location>
        <begin position="365"/>
        <end position="384"/>
    </location>
</feature>
<dbReference type="Proteomes" id="UP000074914">
    <property type="component" value="Chromosome"/>
</dbReference>
<reference evidence="4 5" key="1">
    <citation type="submission" date="2015-11" db="EMBL/GenBank/DDBJ databases">
        <title>Exploring the genomic traits of fungus-feeding bacterial genus Collimonas.</title>
        <authorList>
            <person name="Song C."/>
            <person name="Schmidt R."/>
            <person name="de Jager V."/>
            <person name="Krzyzanowska D."/>
            <person name="Jongedijk E."/>
            <person name="Cankar K."/>
            <person name="Beekwilder J."/>
            <person name="van Veen A."/>
            <person name="de Boer W."/>
            <person name="van Veen J.A."/>
            <person name="Garbeva P."/>
        </authorList>
    </citation>
    <scope>NUCLEOTIDE SEQUENCE [LARGE SCALE GENOMIC DNA]</scope>
    <source>
        <strain evidence="4 5">Ter291</strain>
    </source>
</reference>
<keyword evidence="2" id="KW-1133">Transmembrane helix</keyword>
<sequence>MTLNFHFTRLFFPWDMFHPYRNDSTPINILNNSWTGVDLFLVISGFIISKTIVKNLDQLRDFNLSQASFVKAFYARRIFRIYPVAWVVFFAVVIISAVSNQGGYFASLTNNIEAGISIFTYTYNYFAVKMCLNHTCALAPYWSLSLEEQFYLLLPLFLLLTRSTRQRVWILCGLLMVITFVVRPLLHDDILIFYMQNRADGLLYGCLIYFLTEQPWFKAIRISTMQNRTMASLLTLILVFVLTGIPGVGFSTSLTIPIACLLASVLVILASFEAGVICFPKPVEGFLNYLGSRSYSLYLAHMPMLTLTQEIMFRYAANAHEPLGPQLLPYYLVISLSLAFAATELIYRTVEQPMLAKGKRISEQILNKNGSPPPRPVEEQASQNLTINPRVVAE</sequence>
<gene>
    <name evidence="4" type="ORF">CPter291_0480</name>
</gene>
<dbReference type="PANTHER" id="PTHR23028">
    <property type="entry name" value="ACETYLTRANSFERASE"/>
    <property type="match status" value="1"/>
</dbReference>
<dbReference type="PANTHER" id="PTHR23028:SF53">
    <property type="entry name" value="ACYL_TRANSF_3 DOMAIN-CONTAINING PROTEIN"/>
    <property type="match status" value="1"/>
</dbReference>
<organism evidence="4 5">
    <name type="scientific">Collimonas pratensis</name>
    <dbReference type="NCBI Taxonomy" id="279113"/>
    <lineage>
        <taxon>Bacteria</taxon>
        <taxon>Pseudomonadati</taxon>
        <taxon>Pseudomonadota</taxon>
        <taxon>Betaproteobacteria</taxon>
        <taxon>Burkholderiales</taxon>
        <taxon>Oxalobacteraceae</taxon>
        <taxon>Collimonas</taxon>
    </lineage>
</organism>
<feature type="transmembrane region" description="Helical" evidence="2">
    <location>
        <begin position="256"/>
        <end position="276"/>
    </location>
</feature>
<accession>A0ABN4M3V1</accession>
<proteinExistence type="predicted"/>
<feature type="transmembrane region" description="Helical" evidence="2">
    <location>
        <begin position="231"/>
        <end position="250"/>
    </location>
</feature>
<evidence type="ECO:0000259" key="3">
    <source>
        <dbReference type="Pfam" id="PF01757"/>
    </source>
</evidence>
<keyword evidence="2" id="KW-0812">Transmembrane</keyword>
<feature type="domain" description="Acyltransferase 3" evidence="3">
    <location>
        <begin position="5"/>
        <end position="341"/>
    </location>
</feature>
<evidence type="ECO:0000313" key="4">
    <source>
        <dbReference type="EMBL" id="AMP12766.1"/>
    </source>
</evidence>
<dbReference type="Pfam" id="PF01757">
    <property type="entry name" value="Acyl_transf_3"/>
    <property type="match status" value="1"/>
</dbReference>
<keyword evidence="4" id="KW-0012">Acyltransferase</keyword>
<feature type="transmembrane region" description="Helical" evidence="2">
    <location>
        <begin position="168"/>
        <end position="186"/>
    </location>
</feature>
<protein>
    <submittedName>
        <fullName evidence="4">Acyltransferase family protein</fullName>
    </submittedName>
</protein>
<evidence type="ECO:0000313" key="5">
    <source>
        <dbReference type="Proteomes" id="UP000074914"/>
    </source>
</evidence>
<name>A0ABN4M3V1_9BURK</name>
<feature type="transmembrane region" description="Helical" evidence="2">
    <location>
        <begin position="328"/>
        <end position="347"/>
    </location>
</feature>
<keyword evidence="2" id="KW-0472">Membrane</keyword>
<feature type="transmembrane region" description="Helical" evidence="2">
    <location>
        <begin position="297"/>
        <end position="316"/>
    </location>
</feature>
<dbReference type="EMBL" id="CP013236">
    <property type="protein sequence ID" value="AMP12766.1"/>
    <property type="molecule type" value="Genomic_DNA"/>
</dbReference>
<dbReference type="GO" id="GO:0016746">
    <property type="term" value="F:acyltransferase activity"/>
    <property type="evidence" value="ECO:0007669"/>
    <property type="project" value="UniProtKB-KW"/>
</dbReference>
<feature type="transmembrane region" description="Helical" evidence="2">
    <location>
        <begin position="81"/>
        <end position="99"/>
    </location>
</feature>